<comment type="caution">
    <text evidence="8">The sequence shown here is derived from an EMBL/GenBank/DDBJ whole genome shotgun (WGS) entry which is preliminary data.</text>
</comment>
<keyword evidence="3 6" id="KW-0521">NADP</keyword>
<comment type="function">
    <text evidence="6">Catalyzes the dehydration of the S-form of NAD(P)HX at the expense of ADP, which is converted to AMP. Together with NAD(P)HX epimerase, which catalyzes the epimerization of the S- and R-forms, the enzyme allows the repair of both epimers of NAD(P)HX, a damaged form of NAD(P)H that is a result of enzymatic or heat-dependent hydration.</text>
</comment>
<dbReference type="CDD" id="cd01171">
    <property type="entry name" value="YXKO-related"/>
    <property type="match status" value="1"/>
</dbReference>
<dbReference type="SUPFAM" id="SSF53613">
    <property type="entry name" value="Ribokinase-like"/>
    <property type="match status" value="2"/>
</dbReference>
<dbReference type="GO" id="GO:0052855">
    <property type="term" value="F:ADP-dependent NAD(P)H-hydrate dehydratase activity"/>
    <property type="evidence" value="ECO:0007669"/>
    <property type="project" value="UniProtKB-UniRule"/>
</dbReference>
<dbReference type="EC" id="4.2.1.136" evidence="6"/>
<dbReference type="PROSITE" id="PS51383">
    <property type="entry name" value="YJEF_C_3"/>
    <property type="match status" value="1"/>
</dbReference>
<dbReference type="InterPro" id="IPR000631">
    <property type="entry name" value="CARKD"/>
</dbReference>
<feature type="binding site" evidence="6">
    <location>
        <position position="100"/>
    </location>
    <ligand>
        <name>(6S)-NADPHX</name>
        <dbReference type="ChEBI" id="CHEBI:64076"/>
    </ligand>
</feature>
<comment type="catalytic activity">
    <reaction evidence="6">
        <text>(6S)-NADPHX + ADP = AMP + phosphate + NADPH + H(+)</text>
        <dbReference type="Rhea" id="RHEA:32235"/>
        <dbReference type="ChEBI" id="CHEBI:15378"/>
        <dbReference type="ChEBI" id="CHEBI:43474"/>
        <dbReference type="ChEBI" id="CHEBI:57783"/>
        <dbReference type="ChEBI" id="CHEBI:64076"/>
        <dbReference type="ChEBI" id="CHEBI:456215"/>
        <dbReference type="ChEBI" id="CHEBI:456216"/>
        <dbReference type="EC" id="4.2.1.136"/>
    </reaction>
</comment>
<dbReference type="PANTHER" id="PTHR12592">
    <property type="entry name" value="ATP-DEPENDENT (S)-NAD(P)H-HYDRATE DEHYDRATASE FAMILY MEMBER"/>
    <property type="match status" value="1"/>
</dbReference>
<dbReference type="GO" id="GO:0046496">
    <property type="term" value="P:nicotinamide nucleotide metabolic process"/>
    <property type="evidence" value="ECO:0007669"/>
    <property type="project" value="UniProtKB-UniRule"/>
</dbReference>
<evidence type="ECO:0000313" key="9">
    <source>
        <dbReference type="Proteomes" id="UP000176253"/>
    </source>
</evidence>
<dbReference type="STRING" id="1798383.A3D78_04560"/>
<dbReference type="HAMAP" id="MF_01965">
    <property type="entry name" value="NADHX_dehydratase"/>
    <property type="match status" value="1"/>
</dbReference>
<evidence type="ECO:0000256" key="1">
    <source>
        <dbReference type="ARBA" id="ARBA00022741"/>
    </source>
</evidence>
<dbReference type="InterPro" id="IPR017953">
    <property type="entry name" value="Carbohydrate_kinase_pred_CS"/>
</dbReference>
<dbReference type="PROSITE" id="PS01050">
    <property type="entry name" value="YJEF_C_2"/>
    <property type="match status" value="1"/>
</dbReference>
<dbReference type="PANTHER" id="PTHR12592:SF0">
    <property type="entry name" value="ATP-DEPENDENT (S)-NAD(P)H-HYDRATE DEHYDRATASE"/>
    <property type="match status" value="1"/>
</dbReference>
<evidence type="ECO:0000256" key="4">
    <source>
        <dbReference type="ARBA" id="ARBA00023027"/>
    </source>
</evidence>
<proteinExistence type="inferred from homology"/>
<comment type="caution">
    <text evidence="6">Lacks conserved residue(s) required for the propagation of feature annotation.</text>
</comment>
<keyword evidence="1 6" id="KW-0547">Nucleotide-binding</keyword>
<feature type="binding site" evidence="6">
    <location>
        <position position="186"/>
    </location>
    <ligand>
        <name>(6S)-NADPHX</name>
        <dbReference type="ChEBI" id="CHEBI:64076"/>
    </ligand>
</feature>
<dbReference type="InterPro" id="IPR029056">
    <property type="entry name" value="Ribokinase-like"/>
</dbReference>
<protein>
    <recommendedName>
        <fullName evidence="6">ADP-dependent (S)-NAD(P)H-hydrate dehydratase</fullName>
        <ecNumber evidence="6">4.2.1.136</ecNumber>
    </recommendedName>
    <alternativeName>
        <fullName evidence="6">ADP-dependent NAD(P)HX dehydratase</fullName>
    </alternativeName>
</protein>
<evidence type="ECO:0000256" key="3">
    <source>
        <dbReference type="ARBA" id="ARBA00022857"/>
    </source>
</evidence>
<dbReference type="Gene3D" id="3.40.1190.20">
    <property type="match status" value="1"/>
</dbReference>
<feature type="domain" description="YjeF C-terminal" evidence="7">
    <location>
        <begin position="5"/>
        <end position="314"/>
    </location>
</feature>
<evidence type="ECO:0000256" key="5">
    <source>
        <dbReference type="ARBA" id="ARBA00023239"/>
    </source>
</evidence>
<sequence length="317" mass="35293">MKNKKIEEIIKKLYIPANDSHKGKNGRLLIIGGSHLFHAASLWALKVASRIVDLVHYSSIEENNKIVQGLKEEFRDGIVVSRSEIESYIEEDDCILIGPGMLRAENSKLKTPASAEASAGRQNLKLQLKIQKLEDILKLKDEGMQTYYLTKYLLQKYPKKKWTIDAGALQMIDPEDIPENSILTPHKKELDLLKAKIPSFAKASTGKQNSKEDIKYFADKYNCIILLKGKEDIVASKDKIEEIAGGNAGMTKGGTGDVLAGLVAALYCKNDAFVSAITASYINKQAGEELYKKMGLWFNASDLADQIPMTMKRLLLD</sequence>
<comment type="cofactor">
    <cofactor evidence="6">
        <name>Mg(2+)</name>
        <dbReference type="ChEBI" id="CHEBI:18420"/>
    </cofactor>
</comment>
<comment type="catalytic activity">
    <reaction evidence="6">
        <text>(6S)-NADHX + ADP = AMP + phosphate + NADH + H(+)</text>
        <dbReference type="Rhea" id="RHEA:32223"/>
        <dbReference type="ChEBI" id="CHEBI:15378"/>
        <dbReference type="ChEBI" id="CHEBI:43474"/>
        <dbReference type="ChEBI" id="CHEBI:57945"/>
        <dbReference type="ChEBI" id="CHEBI:64074"/>
        <dbReference type="ChEBI" id="CHEBI:456215"/>
        <dbReference type="ChEBI" id="CHEBI:456216"/>
        <dbReference type="EC" id="4.2.1.136"/>
    </reaction>
</comment>
<feature type="binding site" evidence="6">
    <location>
        <position position="257"/>
    </location>
    <ligand>
        <name>(6S)-NADPHX</name>
        <dbReference type="ChEBI" id="CHEBI:64076"/>
    </ligand>
</feature>
<evidence type="ECO:0000256" key="6">
    <source>
        <dbReference type="HAMAP-Rule" id="MF_01965"/>
    </source>
</evidence>
<keyword evidence="2 6" id="KW-0067">ATP-binding</keyword>
<dbReference type="GO" id="GO:0110051">
    <property type="term" value="P:metabolite repair"/>
    <property type="evidence" value="ECO:0007669"/>
    <property type="project" value="TreeGrafter"/>
</dbReference>
<accession>A0A1F6A389</accession>
<feature type="binding site" evidence="6">
    <location>
        <position position="256"/>
    </location>
    <ligand>
        <name>AMP</name>
        <dbReference type="ChEBI" id="CHEBI:456215"/>
    </ligand>
</feature>
<dbReference type="Pfam" id="PF01256">
    <property type="entry name" value="Carb_kinase"/>
    <property type="match status" value="1"/>
</dbReference>
<dbReference type="AlphaFoldDB" id="A0A1F6A389"/>
<dbReference type="EMBL" id="MFJM01000006">
    <property type="protein sequence ID" value="OGG19119.1"/>
    <property type="molecule type" value="Genomic_DNA"/>
</dbReference>
<dbReference type="GO" id="GO:0005524">
    <property type="term" value="F:ATP binding"/>
    <property type="evidence" value="ECO:0007669"/>
    <property type="project" value="UniProtKB-KW"/>
</dbReference>
<feature type="binding site" evidence="6">
    <location>
        <position position="40"/>
    </location>
    <ligand>
        <name>(6S)-NADPHX</name>
        <dbReference type="ChEBI" id="CHEBI:64076"/>
    </ligand>
</feature>
<comment type="subunit">
    <text evidence="6">Homotetramer.</text>
</comment>
<dbReference type="Proteomes" id="UP000176253">
    <property type="component" value="Unassembled WGS sequence"/>
</dbReference>
<organism evidence="8 9">
    <name type="scientific">Candidatus Gottesmanbacteria bacterium RIFCSPHIGHO2_02_FULL_39_14</name>
    <dbReference type="NCBI Taxonomy" id="1798383"/>
    <lineage>
        <taxon>Bacteria</taxon>
        <taxon>Candidatus Gottesmaniibacteriota</taxon>
    </lineage>
</organism>
<evidence type="ECO:0000313" key="8">
    <source>
        <dbReference type="EMBL" id="OGG19119.1"/>
    </source>
</evidence>
<gene>
    <name evidence="6" type="primary">nnrD</name>
    <name evidence="8" type="ORF">A3D78_04560</name>
</gene>
<evidence type="ECO:0000259" key="7">
    <source>
        <dbReference type="PROSITE" id="PS51383"/>
    </source>
</evidence>
<comment type="similarity">
    <text evidence="6">Belongs to the NnrD/CARKD family.</text>
</comment>
<evidence type="ECO:0000256" key="2">
    <source>
        <dbReference type="ARBA" id="ARBA00022840"/>
    </source>
</evidence>
<reference evidence="8 9" key="1">
    <citation type="journal article" date="2016" name="Nat. Commun.">
        <title>Thousands of microbial genomes shed light on interconnected biogeochemical processes in an aquifer system.</title>
        <authorList>
            <person name="Anantharaman K."/>
            <person name="Brown C.T."/>
            <person name="Hug L.A."/>
            <person name="Sharon I."/>
            <person name="Castelle C.J."/>
            <person name="Probst A.J."/>
            <person name="Thomas B.C."/>
            <person name="Singh A."/>
            <person name="Wilkins M.J."/>
            <person name="Karaoz U."/>
            <person name="Brodie E.L."/>
            <person name="Williams K.H."/>
            <person name="Hubbard S.S."/>
            <person name="Banfield J.F."/>
        </authorList>
    </citation>
    <scope>NUCLEOTIDE SEQUENCE [LARGE SCALE GENOMIC DNA]</scope>
</reference>
<name>A0A1F6A389_9BACT</name>
<keyword evidence="4 6" id="KW-0520">NAD</keyword>
<keyword evidence="5 6" id="KW-0456">Lyase</keyword>